<dbReference type="Proteomes" id="UP000007151">
    <property type="component" value="Unassembled WGS sequence"/>
</dbReference>
<dbReference type="GO" id="GO:0019005">
    <property type="term" value="C:SCF ubiquitin ligase complex"/>
    <property type="evidence" value="ECO:0007669"/>
    <property type="project" value="TreeGrafter"/>
</dbReference>
<evidence type="ECO:0000313" key="2">
    <source>
        <dbReference type="Proteomes" id="UP000007151"/>
    </source>
</evidence>
<dbReference type="SUPFAM" id="SSF52047">
    <property type="entry name" value="RNI-like"/>
    <property type="match status" value="1"/>
</dbReference>
<name>A0A212F7B6_DANPL</name>
<dbReference type="STRING" id="278856.A0A212F7B6"/>
<comment type="caution">
    <text evidence="1">The sequence shown here is derived from an EMBL/GenBank/DDBJ whole genome shotgun (WGS) entry which is preliminary data.</text>
</comment>
<dbReference type="KEGG" id="dpl:KGM_210941"/>
<evidence type="ECO:0000313" key="1">
    <source>
        <dbReference type="EMBL" id="OWR49627.1"/>
    </source>
</evidence>
<dbReference type="Gene3D" id="3.80.10.10">
    <property type="entry name" value="Ribonuclease Inhibitor"/>
    <property type="match status" value="1"/>
</dbReference>
<dbReference type="GO" id="GO:0031146">
    <property type="term" value="P:SCF-dependent proteasomal ubiquitin-dependent protein catabolic process"/>
    <property type="evidence" value="ECO:0007669"/>
    <property type="project" value="TreeGrafter"/>
</dbReference>
<dbReference type="InterPro" id="IPR032675">
    <property type="entry name" value="LRR_dom_sf"/>
</dbReference>
<dbReference type="EMBL" id="AGBW02009892">
    <property type="protein sequence ID" value="OWR49627.1"/>
    <property type="molecule type" value="Genomic_DNA"/>
</dbReference>
<keyword evidence="2" id="KW-1185">Reference proteome</keyword>
<protein>
    <submittedName>
        <fullName evidence="1">F-box/LRR-repeat protein 13</fullName>
    </submittedName>
</protein>
<organism evidence="1 2">
    <name type="scientific">Danaus plexippus plexippus</name>
    <dbReference type="NCBI Taxonomy" id="278856"/>
    <lineage>
        <taxon>Eukaryota</taxon>
        <taxon>Metazoa</taxon>
        <taxon>Ecdysozoa</taxon>
        <taxon>Arthropoda</taxon>
        <taxon>Hexapoda</taxon>
        <taxon>Insecta</taxon>
        <taxon>Pterygota</taxon>
        <taxon>Neoptera</taxon>
        <taxon>Endopterygota</taxon>
        <taxon>Lepidoptera</taxon>
        <taxon>Glossata</taxon>
        <taxon>Ditrysia</taxon>
        <taxon>Papilionoidea</taxon>
        <taxon>Nymphalidae</taxon>
        <taxon>Danainae</taxon>
        <taxon>Danaini</taxon>
        <taxon>Danaina</taxon>
        <taxon>Danaus</taxon>
        <taxon>Danaus</taxon>
    </lineage>
</organism>
<dbReference type="eggNOG" id="KOG1947">
    <property type="taxonomic scope" value="Eukaryota"/>
</dbReference>
<gene>
    <name evidence="1" type="ORF">KGM_210941</name>
</gene>
<dbReference type="PANTHER" id="PTHR13318">
    <property type="entry name" value="PARTNER OF PAIRED, ISOFORM B-RELATED"/>
    <property type="match status" value="1"/>
</dbReference>
<proteinExistence type="predicted"/>
<dbReference type="InterPro" id="IPR006553">
    <property type="entry name" value="Leu-rich_rpt_Cys-con_subtyp"/>
</dbReference>
<accession>A0A212F7B6</accession>
<dbReference type="InParanoid" id="A0A212F7B6"/>
<sequence length="255" mass="29344">MYIYSVIKFVIDQCENLISLELVMCRIGKDFEYDILKWPNLKKLNLRNSILLSSNIDLMVPFENFCHLQYLALSDFGLSSLNCDSLLGCNYLTHILIEKIKGLGLEFINKLILSKQKIIKTLHIYGGNSINDYTLKLLSNCVSLNDLAIVRCENLTDKGFISLTQLNNLQHLQIWNNNNFTETGILQVLGSPSIKQLKSLSLSRIQNVTPVSVDLLSEYYKNLKFLALYHCPKIIHTDYEKQLKSKFRNIDVVLY</sequence>
<reference evidence="1 2" key="1">
    <citation type="journal article" date="2011" name="Cell">
        <title>The monarch butterfly genome yields insights into long-distance migration.</title>
        <authorList>
            <person name="Zhan S."/>
            <person name="Merlin C."/>
            <person name="Boore J.L."/>
            <person name="Reppert S.M."/>
        </authorList>
    </citation>
    <scope>NUCLEOTIDE SEQUENCE [LARGE SCALE GENOMIC DNA]</scope>
    <source>
        <strain evidence="1">F-2</strain>
    </source>
</reference>
<dbReference type="AlphaFoldDB" id="A0A212F7B6"/>
<dbReference type="SMART" id="SM00367">
    <property type="entry name" value="LRR_CC"/>
    <property type="match status" value="3"/>
</dbReference>